<dbReference type="KEGG" id="ngv:CDO52_06780"/>
<keyword evidence="2" id="KW-1185">Reference proteome</keyword>
<name>A0A223S317_9ACTN</name>
<sequence length="162" mass="17892">MNEYSTTGSRIAAVVTVGLMGLVMAGTLVTAPAHASTRPAEAVPTPAVSTDSGTLTLGENASGTAQSCRAYLGKPYKASGPRVKALTYVRDCTWRWYFKARLQRSRWYGWETMDEREWRGNATHMLSTDCAGTHTYRLWMRIDNPRGDVKIITGREARLNCG</sequence>
<organism evidence="1 2">
    <name type="scientific">Nocardiopsis gilva YIM 90087</name>
    <dbReference type="NCBI Taxonomy" id="1235441"/>
    <lineage>
        <taxon>Bacteria</taxon>
        <taxon>Bacillati</taxon>
        <taxon>Actinomycetota</taxon>
        <taxon>Actinomycetes</taxon>
        <taxon>Streptosporangiales</taxon>
        <taxon>Nocardiopsidaceae</taxon>
        <taxon>Nocardiopsis</taxon>
    </lineage>
</organism>
<accession>A0A223S317</accession>
<dbReference type="Proteomes" id="UP000215005">
    <property type="component" value="Chromosome"/>
</dbReference>
<dbReference type="EMBL" id="CP022753">
    <property type="protein sequence ID" value="ASU82526.1"/>
    <property type="molecule type" value="Genomic_DNA"/>
</dbReference>
<dbReference type="RefSeq" id="WP_017619875.1">
    <property type="nucleotide sequence ID" value="NZ_ANBG01000274.1"/>
</dbReference>
<dbReference type="OrthoDB" id="4208021at2"/>
<evidence type="ECO:0008006" key="3">
    <source>
        <dbReference type="Google" id="ProtNLM"/>
    </source>
</evidence>
<gene>
    <name evidence="1" type="ORF">CDO52_06780</name>
</gene>
<proteinExistence type="predicted"/>
<protein>
    <recommendedName>
        <fullName evidence="3">DUF2690 domain-containing protein</fullName>
    </recommendedName>
</protein>
<evidence type="ECO:0000313" key="2">
    <source>
        <dbReference type="Proteomes" id="UP000215005"/>
    </source>
</evidence>
<reference evidence="1 2" key="1">
    <citation type="submission" date="2017-08" db="EMBL/GenBank/DDBJ databases">
        <title>The complete genome sequence of Nocardiopsis gilva YIM 90087.</title>
        <authorList>
            <person name="Yin M."/>
            <person name="Tang S."/>
        </authorList>
    </citation>
    <scope>NUCLEOTIDE SEQUENCE [LARGE SCALE GENOMIC DNA]</scope>
    <source>
        <strain evidence="1 2">YIM 90087</strain>
    </source>
</reference>
<evidence type="ECO:0000313" key="1">
    <source>
        <dbReference type="EMBL" id="ASU82526.1"/>
    </source>
</evidence>
<dbReference type="AlphaFoldDB" id="A0A223S317"/>